<dbReference type="OMA" id="FYEMNSC"/>
<feature type="region of interest" description="Disordered" evidence="7">
    <location>
        <begin position="222"/>
        <end position="283"/>
    </location>
</feature>
<evidence type="ECO:0000256" key="2">
    <source>
        <dbReference type="ARBA" id="ARBA00007526"/>
    </source>
</evidence>
<comment type="subunit">
    <text evidence="6">Component of the Mediator complex.</text>
</comment>
<feature type="region of interest" description="Disordered" evidence="7">
    <location>
        <begin position="158"/>
        <end position="186"/>
    </location>
</feature>
<dbReference type="Pfam" id="PF04934">
    <property type="entry name" value="Med6"/>
    <property type="match status" value="1"/>
</dbReference>
<dbReference type="GO" id="GO:0016592">
    <property type="term" value="C:mediator complex"/>
    <property type="evidence" value="ECO:0007669"/>
    <property type="project" value="InterPro"/>
</dbReference>
<feature type="compositionally biased region" description="Basic and acidic residues" evidence="7">
    <location>
        <begin position="165"/>
        <end position="186"/>
    </location>
</feature>
<keyword evidence="3 6" id="KW-0805">Transcription regulation</keyword>
<dbReference type="EMBL" id="JAPWDV010000003">
    <property type="protein sequence ID" value="KAJ6218092.1"/>
    <property type="molecule type" value="Genomic_DNA"/>
</dbReference>
<keyword evidence="9" id="KW-1185">Reference proteome</keyword>
<keyword evidence="4 6" id="KW-0804">Transcription</keyword>
<evidence type="ECO:0000256" key="7">
    <source>
        <dbReference type="SAM" id="MobiDB-lite"/>
    </source>
</evidence>
<gene>
    <name evidence="6" type="primary">MED6</name>
    <name evidence="8" type="ORF">RDWZM_009249</name>
</gene>
<evidence type="ECO:0000256" key="3">
    <source>
        <dbReference type="ARBA" id="ARBA00023015"/>
    </source>
</evidence>
<evidence type="ECO:0000313" key="9">
    <source>
        <dbReference type="Proteomes" id="UP001142055"/>
    </source>
</evidence>
<comment type="caution">
    <text evidence="8">The sequence shown here is derived from an EMBL/GenBank/DDBJ whole genome shotgun (WGS) entry which is preliminary data.</text>
</comment>
<keyword evidence="6" id="KW-0010">Activator</keyword>
<feature type="compositionally biased region" description="Polar residues" evidence="7">
    <location>
        <begin position="265"/>
        <end position="274"/>
    </location>
</feature>
<sequence>MNDRVVENPLSLSWCDRASVSILNVHNILTYFAGRTNPFYDHTCNNEMLRMRGLRMDCLQELEKMQGVEYVLLHAQEPILYVIRKQKRLSPTTTTPLVNYYIIAGMVYQAPDLQSIIQSKMLTAIHYLQSAFDECFQYARFHPSTDYYWNFSKDGSSSLTTQSADETKTKESSKSNKDEANKKKELSISEVSDSARHMYRVDVLIHELVKKFPLKIASTATNQNGEHQSGSSESGENANQNGNDQSITESSNTMDVTSDDDKNKSLNTNTNQFVPPTKKTKLN</sequence>
<dbReference type="OrthoDB" id="344220at2759"/>
<dbReference type="InterPro" id="IPR038566">
    <property type="entry name" value="Mediator_Med6_sf"/>
</dbReference>
<evidence type="ECO:0000256" key="1">
    <source>
        <dbReference type="ARBA" id="ARBA00004123"/>
    </source>
</evidence>
<protein>
    <recommendedName>
        <fullName evidence="6">Mediator of RNA polymerase II transcription subunit 6</fullName>
    </recommendedName>
    <alternativeName>
        <fullName evidence="6">Mediator complex subunit 6</fullName>
    </alternativeName>
</protein>
<keyword evidence="5 6" id="KW-0539">Nucleus</keyword>
<dbReference type="Proteomes" id="UP001142055">
    <property type="component" value="Chromosome 3"/>
</dbReference>
<evidence type="ECO:0000256" key="5">
    <source>
        <dbReference type="ARBA" id="ARBA00023242"/>
    </source>
</evidence>
<name>A0A9Q0M389_BLOTA</name>
<evidence type="ECO:0000256" key="6">
    <source>
        <dbReference type="RuleBase" id="RU364143"/>
    </source>
</evidence>
<accession>A0A9Q0M389</accession>
<comment type="function">
    <text evidence="6">Component of the Mediator complex, a coactivator involved in the regulated transcription of nearly all RNA polymerase II-dependent genes. Mediator functions as a bridge to convey information from gene-specific regulatory proteins to the basal RNA polymerase II transcription machinery. Mediator is recruited to promoters by direct interactions with regulatory proteins and serves as a scaffold for the assembly of a functional preinitiation complex with RNA polymerase II and the general transcription factors.</text>
</comment>
<evidence type="ECO:0000256" key="4">
    <source>
        <dbReference type="ARBA" id="ARBA00023163"/>
    </source>
</evidence>
<dbReference type="GO" id="GO:0006357">
    <property type="term" value="P:regulation of transcription by RNA polymerase II"/>
    <property type="evidence" value="ECO:0007669"/>
    <property type="project" value="InterPro"/>
</dbReference>
<reference evidence="8" key="1">
    <citation type="submission" date="2022-12" db="EMBL/GenBank/DDBJ databases">
        <title>Genome assemblies of Blomia tropicalis.</title>
        <authorList>
            <person name="Cui Y."/>
        </authorList>
    </citation>
    <scope>NUCLEOTIDE SEQUENCE</scope>
    <source>
        <tissue evidence="8">Adult mites</tissue>
    </source>
</reference>
<dbReference type="PANTHER" id="PTHR13104">
    <property type="entry name" value="MED-6-RELATED"/>
    <property type="match status" value="1"/>
</dbReference>
<dbReference type="GO" id="GO:0003712">
    <property type="term" value="F:transcription coregulator activity"/>
    <property type="evidence" value="ECO:0007669"/>
    <property type="project" value="InterPro"/>
</dbReference>
<dbReference type="AlphaFoldDB" id="A0A9Q0M389"/>
<organism evidence="8 9">
    <name type="scientific">Blomia tropicalis</name>
    <name type="common">Mite</name>
    <dbReference type="NCBI Taxonomy" id="40697"/>
    <lineage>
        <taxon>Eukaryota</taxon>
        <taxon>Metazoa</taxon>
        <taxon>Ecdysozoa</taxon>
        <taxon>Arthropoda</taxon>
        <taxon>Chelicerata</taxon>
        <taxon>Arachnida</taxon>
        <taxon>Acari</taxon>
        <taxon>Acariformes</taxon>
        <taxon>Sarcoptiformes</taxon>
        <taxon>Astigmata</taxon>
        <taxon>Glycyphagoidea</taxon>
        <taxon>Echimyopodidae</taxon>
        <taxon>Blomia</taxon>
    </lineage>
</organism>
<comment type="subcellular location">
    <subcellularLocation>
        <location evidence="1 6">Nucleus</location>
    </subcellularLocation>
</comment>
<evidence type="ECO:0000313" key="8">
    <source>
        <dbReference type="EMBL" id="KAJ6218092.1"/>
    </source>
</evidence>
<dbReference type="InterPro" id="IPR007018">
    <property type="entry name" value="Mediator_Med6"/>
</dbReference>
<feature type="compositionally biased region" description="Polar residues" evidence="7">
    <location>
        <begin position="237"/>
        <end position="256"/>
    </location>
</feature>
<comment type="similarity">
    <text evidence="2 6">Belongs to the Mediator complex subunit 6 family.</text>
</comment>
<dbReference type="Gene3D" id="3.10.450.580">
    <property type="entry name" value="Mediator complex, subunit Med6"/>
    <property type="match status" value="1"/>
</dbReference>
<proteinExistence type="inferred from homology"/>